<keyword evidence="8" id="KW-1185">Reference proteome</keyword>
<keyword evidence="3 5" id="KW-0689">Ribosomal protein</keyword>
<feature type="domain" description="Large ribosomal subunit protein uL30-like ferredoxin-like fold" evidence="6">
    <location>
        <begin position="26"/>
        <end position="75"/>
    </location>
</feature>
<name>A0A937KDW5_9BACT</name>
<evidence type="ECO:0000256" key="4">
    <source>
        <dbReference type="ARBA" id="ARBA00023274"/>
    </source>
</evidence>
<dbReference type="PANTHER" id="PTHR15892">
    <property type="entry name" value="MITOCHONDRIAL RIBOSOMAL PROTEIN L30"/>
    <property type="match status" value="1"/>
</dbReference>
<dbReference type="SUPFAM" id="SSF55129">
    <property type="entry name" value="Ribosomal protein L30p/L7e"/>
    <property type="match status" value="1"/>
</dbReference>
<dbReference type="GO" id="GO:0022625">
    <property type="term" value="C:cytosolic large ribosomal subunit"/>
    <property type="evidence" value="ECO:0007669"/>
    <property type="project" value="TreeGrafter"/>
</dbReference>
<dbReference type="Gene3D" id="3.30.1390.20">
    <property type="entry name" value="Ribosomal protein L30, ferredoxin-like fold domain"/>
    <property type="match status" value="1"/>
</dbReference>
<evidence type="ECO:0000256" key="1">
    <source>
        <dbReference type="ARBA" id="ARBA00007594"/>
    </source>
</evidence>
<accession>A0A937KDW5</accession>
<proteinExistence type="inferred from homology"/>
<reference evidence="7" key="1">
    <citation type="submission" date="2021-01" db="EMBL/GenBank/DDBJ databases">
        <title>Fulvivirga kasyanovii gen. nov., sp nov., a novel member of the phylum Bacteroidetes isolated from seawater in a mussel farm.</title>
        <authorList>
            <person name="Zhao L.-H."/>
            <person name="Wang Z.-J."/>
        </authorList>
    </citation>
    <scope>NUCLEOTIDE SEQUENCE</scope>
    <source>
        <strain evidence="7">29W222</strain>
    </source>
</reference>
<evidence type="ECO:0000256" key="5">
    <source>
        <dbReference type="HAMAP-Rule" id="MF_01371"/>
    </source>
</evidence>
<dbReference type="NCBIfam" id="TIGR01308">
    <property type="entry name" value="rpmD_bact"/>
    <property type="match status" value="1"/>
</dbReference>
<evidence type="ECO:0000256" key="2">
    <source>
        <dbReference type="ARBA" id="ARBA00011838"/>
    </source>
</evidence>
<comment type="caution">
    <text evidence="7">The sequence shown here is derived from an EMBL/GenBank/DDBJ whole genome shotgun (WGS) entry which is preliminary data.</text>
</comment>
<comment type="subunit">
    <text evidence="2 5">Part of the 50S ribosomal subunit.</text>
</comment>
<comment type="similarity">
    <text evidence="1 5">Belongs to the universal ribosomal protein uL30 family.</text>
</comment>
<protein>
    <recommendedName>
        <fullName evidence="5">Large ribosomal subunit protein uL30</fullName>
    </recommendedName>
</protein>
<dbReference type="CDD" id="cd01658">
    <property type="entry name" value="Ribosomal_L30"/>
    <property type="match status" value="1"/>
</dbReference>
<dbReference type="InterPro" id="IPR016082">
    <property type="entry name" value="Ribosomal_uL30_ferredoxin-like"/>
</dbReference>
<dbReference type="GO" id="GO:0006412">
    <property type="term" value="P:translation"/>
    <property type="evidence" value="ECO:0007669"/>
    <property type="project" value="UniProtKB-UniRule"/>
</dbReference>
<gene>
    <name evidence="5 7" type="primary">rpmD</name>
    <name evidence="7" type="ORF">JMN32_09255</name>
</gene>
<dbReference type="AlphaFoldDB" id="A0A937KDW5"/>
<evidence type="ECO:0000313" key="8">
    <source>
        <dbReference type="Proteomes" id="UP000614216"/>
    </source>
</evidence>
<dbReference type="Pfam" id="PF00327">
    <property type="entry name" value="Ribosomal_L30"/>
    <property type="match status" value="1"/>
</dbReference>
<dbReference type="FunFam" id="3.30.1390.20:FF:000001">
    <property type="entry name" value="50S ribosomal protein L30"/>
    <property type="match status" value="1"/>
</dbReference>
<dbReference type="InterPro" id="IPR036919">
    <property type="entry name" value="Ribo_uL30_ferredoxin-like_sf"/>
</dbReference>
<dbReference type="PANTHER" id="PTHR15892:SF2">
    <property type="entry name" value="LARGE RIBOSOMAL SUBUNIT PROTEIN UL30M"/>
    <property type="match status" value="1"/>
</dbReference>
<dbReference type="EMBL" id="JAEUGD010000031">
    <property type="protein sequence ID" value="MBL6446495.1"/>
    <property type="molecule type" value="Genomic_DNA"/>
</dbReference>
<sequence>MHLQLHRTEEFLYLKYLTVKMMAKVRISQVRSTIGRPERQKRTIKALGLGRIDKVVEVELTPQISGMIDKVSHLVSVTEV</sequence>
<keyword evidence="4 5" id="KW-0687">Ribonucleoprotein</keyword>
<evidence type="ECO:0000313" key="7">
    <source>
        <dbReference type="EMBL" id="MBL6446495.1"/>
    </source>
</evidence>
<dbReference type="HAMAP" id="MF_01371_B">
    <property type="entry name" value="Ribosomal_uL30_B"/>
    <property type="match status" value="1"/>
</dbReference>
<evidence type="ECO:0000259" key="6">
    <source>
        <dbReference type="Pfam" id="PF00327"/>
    </source>
</evidence>
<dbReference type="Proteomes" id="UP000614216">
    <property type="component" value="Unassembled WGS sequence"/>
</dbReference>
<dbReference type="InterPro" id="IPR005996">
    <property type="entry name" value="Ribosomal_uL30_bac-type"/>
</dbReference>
<organism evidence="7 8">
    <name type="scientific">Fulvivirga marina</name>
    <dbReference type="NCBI Taxonomy" id="2494733"/>
    <lineage>
        <taxon>Bacteria</taxon>
        <taxon>Pseudomonadati</taxon>
        <taxon>Bacteroidota</taxon>
        <taxon>Cytophagia</taxon>
        <taxon>Cytophagales</taxon>
        <taxon>Fulvivirgaceae</taxon>
        <taxon>Fulvivirga</taxon>
    </lineage>
</organism>
<evidence type="ECO:0000256" key="3">
    <source>
        <dbReference type="ARBA" id="ARBA00022980"/>
    </source>
</evidence>
<dbReference type="GO" id="GO:0003735">
    <property type="term" value="F:structural constituent of ribosome"/>
    <property type="evidence" value="ECO:0007669"/>
    <property type="project" value="InterPro"/>
</dbReference>